<dbReference type="InterPro" id="IPR050259">
    <property type="entry name" value="SDR"/>
</dbReference>
<dbReference type="InterPro" id="IPR002347">
    <property type="entry name" value="SDR_fam"/>
</dbReference>
<dbReference type="Gene3D" id="3.40.50.720">
    <property type="entry name" value="NAD(P)-binding Rossmann-like Domain"/>
    <property type="match status" value="1"/>
</dbReference>
<evidence type="ECO:0000256" key="1">
    <source>
        <dbReference type="ARBA" id="ARBA00006484"/>
    </source>
</evidence>
<dbReference type="CDD" id="cd05233">
    <property type="entry name" value="SDR_c"/>
    <property type="match status" value="1"/>
</dbReference>
<gene>
    <name evidence="2" type="ORF">KSB_65350</name>
</gene>
<accession>A0ABQ3V0J4</accession>
<dbReference type="PANTHER" id="PTHR42879">
    <property type="entry name" value="3-OXOACYL-(ACYL-CARRIER-PROTEIN) REDUCTASE"/>
    <property type="match status" value="1"/>
</dbReference>
<dbReference type="PRINTS" id="PR01397">
    <property type="entry name" value="DHBDHDRGNASE"/>
</dbReference>
<dbReference type="InterPro" id="IPR003560">
    <property type="entry name" value="DHB_DH"/>
</dbReference>
<dbReference type="InterPro" id="IPR036291">
    <property type="entry name" value="NAD(P)-bd_dom_sf"/>
</dbReference>
<reference evidence="2 3" key="1">
    <citation type="journal article" date="2021" name="Int. J. Syst. Evol. Microbiol.">
        <title>Reticulibacter mediterranei gen. nov., sp. nov., within the new family Reticulibacteraceae fam. nov., and Ktedonospora formicarum gen. nov., sp. nov., Ktedonobacter robiniae sp. nov., Dictyobacter formicarum sp. nov. and Dictyobacter arantiisoli sp. nov., belonging to the class Ktedonobacteria.</title>
        <authorList>
            <person name="Yabe S."/>
            <person name="Zheng Y."/>
            <person name="Wang C.M."/>
            <person name="Sakai Y."/>
            <person name="Abe K."/>
            <person name="Yokota A."/>
            <person name="Donadio S."/>
            <person name="Cavaletti L."/>
            <person name="Monciardini P."/>
        </authorList>
    </citation>
    <scope>NUCLEOTIDE SEQUENCE [LARGE SCALE GENOMIC DNA]</scope>
    <source>
        <strain evidence="2 3">SOSP1-30</strain>
    </source>
</reference>
<evidence type="ECO:0000313" key="3">
    <source>
        <dbReference type="Proteomes" id="UP000654345"/>
    </source>
</evidence>
<dbReference type="SUPFAM" id="SSF51735">
    <property type="entry name" value="NAD(P)-binding Rossmann-fold domains"/>
    <property type="match status" value="1"/>
</dbReference>
<dbReference type="PANTHER" id="PTHR42879:SF6">
    <property type="entry name" value="NADPH-DEPENDENT REDUCTASE BACG"/>
    <property type="match status" value="1"/>
</dbReference>
<sequence>MDLQLKDKKALVTGSSMGIGKAIAVALAREGAFVILNGRSAQNVQKSLQELQASIPQGRFATIVADLGTNEGCQQAIQEQPEVDILVNNLGIFEASDFFETSDEQWQKIFDINIMSGVRLCRHYLKRMMEKRWGALSLYPASLASRPRPRWLTIAQPRPCS</sequence>
<evidence type="ECO:0000313" key="2">
    <source>
        <dbReference type="EMBL" id="GHO58060.1"/>
    </source>
</evidence>
<comment type="similarity">
    <text evidence="1">Belongs to the short-chain dehydrogenases/reductases (SDR) family.</text>
</comment>
<dbReference type="Pfam" id="PF00106">
    <property type="entry name" value="adh_short"/>
    <property type="match status" value="1"/>
</dbReference>
<organism evidence="2 3">
    <name type="scientific">Ktedonobacter robiniae</name>
    <dbReference type="NCBI Taxonomy" id="2778365"/>
    <lineage>
        <taxon>Bacteria</taxon>
        <taxon>Bacillati</taxon>
        <taxon>Chloroflexota</taxon>
        <taxon>Ktedonobacteria</taxon>
        <taxon>Ktedonobacterales</taxon>
        <taxon>Ktedonobacteraceae</taxon>
        <taxon>Ktedonobacter</taxon>
    </lineage>
</organism>
<dbReference type="Proteomes" id="UP000654345">
    <property type="component" value="Unassembled WGS sequence"/>
</dbReference>
<keyword evidence="3" id="KW-1185">Reference proteome</keyword>
<name>A0ABQ3V0J4_9CHLR</name>
<protein>
    <submittedName>
        <fullName evidence="2">Uncharacterized protein</fullName>
    </submittedName>
</protein>
<proteinExistence type="inferred from homology"/>
<comment type="caution">
    <text evidence="2">The sequence shown here is derived from an EMBL/GenBank/DDBJ whole genome shotgun (WGS) entry which is preliminary data.</text>
</comment>
<dbReference type="EMBL" id="BNJG01000002">
    <property type="protein sequence ID" value="GHO58060.1"/>
    <property type="molecule type" value="Genomic_DNA"/>
</dbReference>